<reference evidence="2 3" key="1">
    <citation type="submission" date="2016-10" db="EMBL/GenBank/DDBJ databases">
        <authorList>
            <person name="de Groot N.N."/>
        </authorList>
    </citation>
    <scope>NUCLEOTIDE SEQUENCE [LARGE SCALE GENOMIC DNA]</scope>
    <source>
        <strain evidence="2 3">DSM 18978</strain>
    </source>
</reference>
<evidence type="ECO:0000256" key="1">
    <source>
        <dbReference type="SAM" id="Phobius"/>
    </source>
</evidence>
<dbReference type="AlphaFoldDB" id="A0A1G5IUG5"/>
<keyword evidence="1" id="KW-0812">Transmembrane</keyword>
<gene>
    <name evidence="2" type="ORF">SAMN03080606_02512</name>
</gene>
<sequence length="50" mass="5958">MDYIQYILRVIMVIVMVIAVTKIYMIIAAYIGGKLGIGKFFIFLWERMRR</sequence>
<dbReference type="EMBL" id="FMUS01000016">
    <property type="protein sequence ID" value="SCY79371.1"/>
    <property type="molecule type" value="Genomic_DNA"/>
</dbReference>
<keyword evidence="1" id="KW-0472">Membrane</keyword>
<evidence type="ECO:0000313" key="2">
    <source>
        <dbReference type="EMBL" id="SCY79371.1"/>
    </source>
</evidence>
<keyword evidence="1" id="KW-1133">Transmembrane helix</keyword>
<protein>
    <submittedName>
        <fullName evidence="2">Uncharacterized protein</fullName>
    </submittedName>
</protein>
<name>A0A1G5IUG5_9FIRM</name>
<proteinExistence type="predicted"/>
<dbReference type="RefSeq" id="WP_176759003.1">
    <property type="nucleotide sequence ID" value="NZ_FMUS01000016.1"/>
</dbReference>
<accession>A0A1G5IUG5</accession>
<keyword evidence="3" id="KW-1185">Reference proteome</keyword>
<organism evidence="2 3">
    <name type="scientific">Alkaliphilus peptidifermentans DSM 18978</name>
    <dbReference type="NCBI Taxonomy" id="1120976"/>
    <lineage>
        <taxon>Bacteria</taxon>
        <taxon>Bacillati</taxon>
        <taxon>Bacillota</taxon>
        <taxon>Clostridia</taxon>
        <taxon>Peptostreptococcales</taxon>
        <taxon>Natronincolaceae</taxon>
        <taxon>Alkaliphilus</taxon>
    </lineage>
</organism>
<evidence type="ECO:0000313" key="3">
    <source>
        <dbReference type="Proteomes" id="UP000198636"/>
    </source>
</evidence>
<dbReference type="Proteomes" id="UP000198636">
    <property type="component" value="Unassembled WGS sequence"/>
</dbReference>
<feature type="transmembrane region" description="Helical" evidence="1">
    <location>
        <begin position="6"/>
        <end position="31"/>
    </location>
</feature>
<dbReference type="STRING" id="1120976.SAMN03080606_02512"/>